<dbReference type="Pfam" id="PF02754">
    <property type="entry name" value="CCG"/>
    <property type="match status" value="2"/>
</dbReference>
<organism evidence="8 9">
    <name type="scientific">Paucidesulfovibrio gracilis DSM 16080</name>
    <dbReference type="NCBI Taxonomy" id="1121449"/>
    <lineage>
        <taxon>Bacteria</taxon>
        <taxon>Pseudomonadati</taxon>
        <taxon>Thermodesulfobacteriota</taxon>
        <taxon>Desulfovibrionia</taxon>
        <taxon>Desulfovibrionales</taxon>
        <taxon>Desulfovibrionaceae</taxon>
        <taxon>Paucidesulfovibrio</taxon>
    </lineage>
</organism>
<evidence type="ECO:0000259" key="7">
    <source>
        <dbReference type="PROSITE" id="PS51379"/>
    </source>
</evidence>
<feature type="domain" description="4Fe-4S ferredoxin-type" evidence="7">
    <location>
        <begin position="76"/>
        <end position="106"/>
    </location>
</feature>
<accession>A0A1T4XLD3</accession>
<dbReference type="InterPro" id="IPR017896">
    <property type="entry name" value="4Fe4S_Fe-S-bd"/>
</dbReference>
<keyword evidence="4" id="KW-0408">Iron</keyword>
<keyword evidence="3" id="KW-0560">Oxidoreductase</keyword>
<gene>
    <name evidence="8" type="ORF">SAMN02745704_02212</name>
</gene>
<evidence type="ECO:0000313" key="8">
    <source>
        <dbReference type="EMBL" id="SKA90370.1"/>
    </source>
</evidence>
<dbReference type="InterPro" id="IPR051460">
    <property type="entry name" value="HdrC_iron-sulfur_subunit"/>
</dbReference>
<dbReference type="STRING" id="1121449.SAMN02745704_02212"/>
<dbReference type="EMBL" id="FUYC01000012">
    <property type="protein sequence ID" value="SKA90370.1"/>
    <property type="molecule type" value="Genomic_DNA"/>
</dbReference>
<proteinExistence type="predicted"/>
<dbReference type="SUPFAM" id="SSF54862">
    <property type="entry name" value="4Fe-4S ferredoxins"/>
    <property type="match status" value="1"/>
</dbReference>
<feature type="domain" description="4Fe-4S ferredoxin-type" evidence="7">
    <location>
        <begin position="33"/>
        <end position="64"/>
    </location>
</feature>
<evidence type="ECO:0000256" key="5">
    <source>
        <dbReference type="ARBA" id="ARBA00023014"/>
    </source>
</evidence>
<reference evidence="8 9" key="1">
    <citation type="submission" date="2017-02" db="EMBL/GenBank/DDBJ databases">
        <authorList>
            <person name="Peterson S.W."/>
        </authorList>
    </citation>
    <scope>NUCLEOTIDE SEQUENCE [LARGE SCALE GENOMIC DNA]</scope>
    <source>
        <strain evidence="8 9">DSM 16080</strain>
    </source>
</reference>
<protein>
    <submittedName>
        <fullName evidence="8">Fe-S oxidoreductase</fullName>
    </submittedName>
</protein>
<evidence type="ECO:0000256" key="6">
    <source>
        <dbReference type="SAM" id="MobiDB-lite"/>
    </source>
</evidence>
<dbReference type="PROSITE" id="PS00198">
    <property type="entry name" value="4FE4S_FER_1"/>
    <property type="match status" value="1"/>
</dbReference>
<dbReference type="GO" id="GO:0051539">
    <property type="term" value="F:4 iron, 4 sulfur cluster binding"/>
    <property type="evidence" value="ECO:0007669"/>
    <property type="project" value="UniProtKB-KW"/>
</dbReference>
<evidence type="ECO:0000256" key="3">
    <source>
        <dbReference type="ARBA" id="ARBA00023002"/>
    </source>
</evidence>
<dbReference type="Pfam" id="PF13183">
    <property type="entry name" value="Fer4_8"/>
    <property type="match status" value="1"/>
</dbReference>
<dbReference type="GO" id="GO:0016491">
    <property type="term" value="F:oxidoreductase activity"/>
    <property type="evidence" value="ECO:0007669"/>
    <property type="project" value="UniProtKB-KW"/>
</dbReference>
<evidence type="ECO:0000256" key="1">
    <source>
        <dbReference type="ARBA" id="ARBA00022485"/>
    </source>
</evidence>
<keyword evidence="1" id="KW-0004">4Fe-4S</keyword>
<keyword evidence="5" id="KW-0411">Iron-sulfur</keyword>
<evidence type="ECO:0000256" key="2">
    <source>
        <dbReference type="ARBA" id="ARBA00022723"/>
    </source>
</evidence>
<dbReference type="Proteomes" id="UP000190027">
    <property type="component" value="Unassembled WGS sequence"/>
</dbReference>
<evidence type="ECO:0000313" key="9">
    <source>
        <dbReference type="Proteomes" id="UP000190027"/>
    </source>
</evidence>
<dbReference type="PANTHER" id="PTHR43255:SF1">
    <property type="entry name" value="IRON-SULFUR-BINDING OXIDOREDUCTASE FADF-RELATED"/>
    <property type="match status" value="1"/>
</dbReference>
<dbReference type="AlphaFoldDB" id="A0A1T4XLD3"/>
<dbReference type="GO" id="GO:0046872">
    <property type="term" value="F:metal ion binding"/>
    <property type="evidence" value="ECO:0007669"/>
    <property type="project" value="UniProtKB-KW"/>
</dbReference>
<dbReference type="InterPro" id="IPR004017">
    <property type="entry name" value="Cys_rich_dom"/>
</dbReference>
<sequence>MGMTKSVQNKEMAGTAPDTAENTALEELDQNVRQLAQDMDGQCKRCKMCEKECPLLKRWGMPGDFARALLSGELDPARAGDAAFECTLCGLCTQLCPVRGLQPHALFQALREQAAAREPERLHPYARLLRHERVGLSRTFSFFGIPKGARRVFFPGCALPAARPETTWRTLERLCELDPDTGFVLHCCAKSSLMLGQQDVFQANGRDLLERLERAGIEELLVACPDCYSALTRFASSLTIRTVYDVLAEVDPEPGPGLERIKTAVHDPCVLRGEKNVHQDVRTLLWNHGCSVSEMRHAHHKALCCGRGGGLAEARPELADEWLRTRLDEAKGRDLAVYCAGCLQRLAPHAPTRHVLDILLDGAQAESARPVGVLEGYLNRLRLKRCAARKYA</sequence>
<dbReference type="PROSITE" id="PS51379">
    <property type="entry name" value="4FE4S_FER_2"/>
    <property type="match status" value="2"/>
</dbReference>
<evidence type="ECO:0000256" key="4">
    <source>
        <dbReference type="ARBA" id="ARBA00023004"/>
    </source>
</evidence>
<keyword evidence="2" id="KW-0479">Metal-binding</keyword>
<name>A0A1T4XLD3_9BACT</name>
<feature type="region of interest" description="Disordered" evidence="6">
    <location>
        <begin position="1"/>
        <end position="22"/>
    </location>
</feature>
<dbReference type="PANTHER" id="PTHR43255">
    <property type="entry name" value="IRON-SULFUR-BINDING OXIDOREDUCTASE FADF-RELATED-RELATED"/>
    <property type="match status" value="1"/>
</dbReference>
<keyword evidence="9" id="KW-1185">Reference proteome</keyword>
<dbReference type="InterPro" id="IPR017900">
    <property type="entry name" value="4Fe4S_Fe_S_CS"/>
</dbReference>
<dbReference type="GO" id="GO:0005886">
    <property type="term" value="C:plasma membrane"/>
    <property type="evidence" value="ECO:0007669"/>
    <property type="project" value="TreeGrafter"/>
</dbReference>